<dbReference type="AlphaFoldDB" id="A0A238XUY2"/>
<gene>
    <name evidence="3" type="ORF">SAMN06269173_104409</name>
</gene>
<organism evidence="3 4">
    <name type="scientific">Hymenobacter mucosus</name>
    <dbReference type="NCBI Taxonomy" id="1411120"/>
    <lineage>
        <taxon>Bacteria</taxon>
        <taxon>Pseudomonadati</taxon>
        <taxon>Bacteroidota</taxon>
        <taxon>Cytophagia</taxon>
        <taxon>Cytophagales</taxon>
        <taxon>Hymenobacteraceae</taxon>
        <taxon>Hymenobacter</taxon>
    </lineage>
</organism>
<dbReference type="EMBL" id="FZNS01000004">
    <property type="protein sequence ID" value="SNR62500.1"/>
    <property type="molecule type" value="Genomic_DNA"/>
</dbReference>
<evidence type="ECO:0000313" key="4">
    <source>
        <dbReference type="Proteomes" id="UP000198310"/>
    </source>
</evidence>
<dbReference type="InterPro" id="IPR038765">
    <property type="entry name" value="Papain-like_cys_pep_sf"/>
</dbReference>
<dbReference type="InterPro" id="IPR052557">
    <property type="entry name" value="CAP/Cytokinesis_protein"/>
</dbReference>
<feature type="signal peptide" evidence="1">
    <location>
        <begin position="1"/>
        <end position="18"/>
    </location>
</feature>
<dbReference type="InterPro" id="IPR002931">
    <property type="entry name" value="Transglutaminase-like"/>
</dbReference>
<feature type="chain" id="PRO_5012263518" evidence="1">
    <location>
        <begin position="19"/>
        <end position="233"/>
    </location>
</feature>
<dbReference type="Pfam" id="PF01841">
    <property type="entry name" value="Transglut_core"/>
    <property type="match status" value="1"/>
</dbReference>
<keyword evidence="4" id="KW-1185">Reference proteome</keyword>
<dbReference type="RefSeq" id="WP_089332796.1">
    <property type="nucleotide sequence ID" value="NZ_FZNS01000004.1"/>
</dbReference>
<evidence type="ECO:0000256" key="1">
    <source>
        <dbReference type="SAM" id="SignalP"/>
    </source>
</evidence>
<dbReference type="PANTHER" id="PTHR46333">
    <property type="entry name" value="CYTOKINESIS PROTEIN 3"/>
    <property type="match status" value="1"/>
</dbReference>
<protein>
    <submittedName>
        <fullName evidence="3">Transglutaminase-like superfamily protein</fullName>
    </submittedName>
</protein>
<sequence length="233" mass="26605">MKHFILWVALFLPLGASATDTLNIRLYRHALEAPETRNVPSLVTYLVEAARTKQERAEVIFYWITSHIAYDLSSQEYSTYAHVAAETTLRRRKTICSGYTQLYATMASYAGLQCRTIIGYTTTPYQSGSHAWNAVLLDNRWRLVDATWGSGGTVAGTATFVQQLDLRYLFADPDFLLTTHLPNDSRWQLAANPINLGIFRGQLWQRKREVLYQDEAYLAFSQRTALLLEKNLN</sequence>
<keyword evidence="1" id="KW-0732">Signal</keyword>
<evidence type="ECO:0000259" key="2">
    <source>
        <dbReference type="SMART" id="SM00460"/>
    </source>
</evidence>
<dbReference type="SMART" id="SM00460">
    <property type="entry name" value="TGc"/>
    <property type="match status" value="1"/>
</dbReference>
<dbReference type="PANTHER" id="PTHR46333:SF2">
    <property type="entry name" value="CYTOKINESIS PROTEIN 3"/>
    <property type="match status" value="1"/>
</dbReference>
<reference evidence="4" key="1">
    <citation type="submission" date="2017-06" db="EMBL/GenBank/DDBJ databases">
        <authorList>
            <person name="Varghese N."/>
            <person name="Submissions S."/>
        </authorList>
    </citation>
    <scope>NUCLEOTIDE SEQUENCE [LARGE SCALE GENOMIC DNA]</scope>
    <source>
        <strain evidence="4">DSM 28041</strain>
    </source>
</reference>
<proteinExistence type="predicted"/>
<evidence type="ECO:0000313" key="3">
    <source>
        <dbReference type="EMBL" id="SNR62500.1"/>
    </source>
</evidence>
<dbReference type="Proteomes" id="UP000198310">
    <property type="component" value="Unassembled WGS sequence"/>
</dbReference>
<feature type="domain" description="Transglutaminase-like" evidence="2">
    <location>
        <begin position="88"/>
        <end position="148"/>
    </location>
</feature>
<dbReference type="GO" id="GO:0005737">
    <property type="term" value="C:cytoplasm"/>
    <property type="evidence" value="ECO:0007669"/>
    <property type="project" value="TreeGrafter"/>
</dbReference>
<dbReference type="Gene3D" id="3.10.620.30">
    <property type="match status" value="1"/>
</dbReference>
<dbReference type="SUPFAM" id="SSF54001">
    <property type="entry name" value="Cysteine proteinases"/>
    <property type="match status" value="1"/>
</dbReference>
<name>A0A238XUY2_9BACT</name>
<accession>A0A238XUY2</accession>